<sequence length="180" mass="20033">MNYVLVTFNTGSATLYPGVTSPDVFVDNFKKVTANPPAENADSCTHPIYGAVAKALDSTKLVYRDSVVYLVARGSPNDWSNKKHFESAMTEKQPQLYYMWIKHENCSYFKPDDLAYATLSSYVYGSGGNMFYLNSSDLANHMQSYIPKLFDSQVISTPTFSKHTCSQLSQSFEAKPASSP</sequence>
<proteinExistence type="predicted"/>
<evidence type="ECO:0000313" key="2">
    <source>
        <dbReference type="Proteomes" id="UP000298663"/>
    </source>
</evidence>
<comment type="caution">
    <text evidence="1">The sequence shown here is derived from an EMBL/GenBank/DDBJ whole genome shotgun (WGS) entry which is preliminary data.</text>
</comment>
<name>A0A4U5NIW1_STECR</name>
<dbReference type="PANTHER" id="PTHR47324:SF4">
    <property type="entry name" value="EGF-LIKE DOMAIN-CONTAINING PROTEIN"/>
    <property type="match status" value="1"/>
</dbReference>
<organism evidence="1 2">
    <name type="scientific">Steinernema carpocapsae</name>
    <name type="common">Entomopathogenic nematode</name>
    <dbReference type="NCBI Taxonomy" id="34508"/>
    <lineage>
        <taxon>Eukaryota</taxon>
        <taxon>Metazoa</taxon>
        <taxon>Ecdysozoa</taxon>
        <taxon>Nematoda</taxon>
        <taxon>Chromadorea</taxon>
        <taxon>Rhabditida</taxon>
        <taxon>Tylenchina</taxon>
        <taxon>Panagrolaimomorpha</taxon>
        <taxon>Strongyloidoidea</taxon>
        <taxon>Steinernematidae</taxon>
        <taxon>Steinernema</taxon>
    </lineage>
</organism>
<dbReference type="InterPro" id="IPR053295">
    <property type="entry name" value="Innate_immunity_reg"/>
</dbReference>
<dbReference type="AlphaFoldDB" id="A0A4U5NIW1"/>
<reference evidence="1 2" key="2">
    <citation type="journal article" date="2019" name="G3 (Bethesda)">
        <title>Hybrid Assembly of the Genome of the Entomopathogenic Nematode Steinernema carpocapsae Identifies the X-Chromosome.</title>
        <authorList>
            <person name="Serra L."/>
            <person name="Macchietto M."/>
            <person name="Macias-Munoz A."/>
            <person name="McGill C.J."/>
            <person name="Rodriguez I.M."/>
            <person name="Rodriguez B."/>
            <person name="Murad R."/>
            <person name="Mortazavi A."/>
        </authorList>
    </citation>
    <scope>NUCLEOTIDE SEQUENCE [LARGE SCALE GENOMIC DNA]</scope>
    <source>
        <strain evidence="1 2">ALL</strain>
    </source>
</reference>
<gene>
    <name evidence="1" type="ORF">L596_016444</name>
</gene>
<evidence type="ECO:0008006" key="3">
    <source>
        <dbReference type="Google" id="ProtNLM"/>
    </source>
</evidence>
<dbReference type="STRING" id="34508.A0A4U5NIW1"/>
<evidence type="ECO:0000313" key="1">
    <source>
        <dbReference type="EMBL" id="TKR82764.1"/>
    </source>
</evidence>
<dbReference type="PANTHER" id="PTHR47324">
    <property type="entry name" value="PROTEIN IRG-7-RELATED"/>
    <property type="match status" value="1"/>
</dbReference>
<protein>
    <recommendedName>
        <fullName evidence="3">VWFA domain-containing protein</fullName>
    </recommendedName>
</protein>
<dbReference type="Proteomes" id="UP000298663">
    <property type="component" value="Unassembled WGS sequence"/>
</dbReference>
<keyword evidence="2" id="KW-1185">Reference proteome</keyword>
<dbReference type="EMBL" id="AZBU02000004">
    <property type="protein sequence ID" value="TKR82764.1"/>
    <property type="molecule type" value="Genomic_DNA"/>
</dbReference>
<accession>A0A4U5NIW1</accession>
<reference evidence="1 2" key="1">
    <citation type="journal article" date="2015" name="Genome Biol.">
        <title>Comparative genomics of Steinernema reveals deeply conserved gene regulatory networks.</title>
        <authorList>
            <person name="Dillman A.R."/>
            <person name="Macchietto M."/>
            <person name="Porter C.F."/>
            <person name="Rogers A."/>
            <person name="Williams B."/>
            <person name="Antoshechkin I."/>
            <person name="Lee M.M."/>
            <person name="Goodwin Z."/>
            <person name="Lu X."/>
            <person name="Lewis E.E."/>
            <person name="Goodrich-Blair H."/>
            <person name="Stock S.P."/>
            <person name="Adams B.J."/>
            <person name="Sternberg P.W."/>
            <person name="Mortazavi A."/>
        </authorList>
    </citation>
    <scope>NUCLEOTIDE SEQUENCE [LARGE SCALE GENOMIC DNA]</scope>
    <source>
        <strain evidence="1 2">ALL</strain>
    </source>
</reference>